<dbReference type="SUPFAM" id="SSF54427">
    <property type="entry name" value="NTF2-like"/>
    <property type="match status" value="1"/>
</dbReference>
<evidence type="ECO:0000259" key="1">
    <source>
        <dbReference type="Pfam" id="PF13577"/>
    </source>
</evidence>
<gene>
    <name evidence="2" type="ORF">RB614_42935</name>
</gene>
<proteinExistence type="predicted"/>
<keyword evidence="3" id="KW-1185">Reference proteome</keyword>
<comment type="caution">
    <text evidence="2">The sequence shown here is derived from an EMBL/GenBank/DDBJ whole genome shotgun (WGS) entry which is preliminary data.</text>
</comment>
<feature type="domain" description="SnoaL-like" evidence="1">
    <location>
        <begin position="26"/>
        <end position="143"/>
    </location>
</feature>
<evidence type="ECO:0000313" key="2">
    <source>
        <dbReference type="EMBL" id="MDQ7911267.1"/>
    </source>
</evidence>
<reference evidence="2 3" key="1">
    <citation type="submission" date="2023-08" db="EMBL/GenBank/DDBJ databases">
        <title>Phytohabitans sansha sp. nov., isolated from marine sediment.</title>
        <authorList>
            <person name="Zhao Y."/>
            <person name="Yi K."/>
        </authorList>
    </citation>
    <scope>NUCLEOTIDE SEQUENCE [LARGE SCALE GENOMIC DNA]</scope>
    <source>
        <strain evidence="2 3">ZYX-F-186</strain>
    </source>
</reference>
<dbReference type="Proteomes" id="UP001230908">
    <property type="component" value="Unassembled WGS sequence"/>
</dbReference>
<dbReference type="EMBL" id="JAVHUY010000076">
    <property type="protein sequence ID" value="MDQ7911267.1"/>
    <property type="molecule type" value="Genomic_DNA"/>
</dbReference>
<accession>A0ABU0ZXN3</accession>
<name>A0ABU0ZXN3_9ACTN</name>
<evidence type="ECO:0000313" key="3">
    <source>
        <dbReference type="Proteomes" id="UP001230908"/>
    </source>
</evidence>
<organism evidence="2 3">
    <name type="scientific">Phytohabitans maris</name>
    <dbReference type="NCBI Taxonomy" id="3071409"/>
    <lineage>
        <taxon>Bacteria</taxon>
        <taxon>Bacillati</taxon>
        <taxon>Actinomycetota</taxon>
        <taxon>Actinomycetes</taxon>
        <taxon>Micromonosporales</taxon>
        <taxon>Micromonosporaceae</taxon>
    </lineage>
</organism>
<dbReference type="RefSeq" id="WP_308718484.1">
    <property type="nucleotide sequence ID" value="NZ_JAVHUY010000076.1"/>
</dbReference>
<dbReference type="InterPro" id="IPR032710">
    <property type="entry name" value="NTF2-like_dom_sf"/>
</dbReference>
<dbReference type="Pfam" id="PF13577">
    <property type="entry name" value="SnoaL_4"/>
    <property type="match status" value="1"/>
</dbReference>
<dbReference type="InterPro" id="IPR037401">
    <property type="entry name" value="SnoaL-like"/>
</dbReference>
<protein>
    <submittedName>
        <fullName evidence="2">Nuclear transport factor 2 family protein</fullName>
    </submittedName>
</protein>
<sequence length="182" mass="20324">MLAWLGRSDDLKGRCNVADTLSARIQRVEDLLALHDLVARYCVLLDGGRWDDLAELFTAGIDFAGAVGRAEVVRNLRRARTGVGRSVHTPHTPLLTFVDDDHATGVVPTHAELDMGGTPVVCAMRYVDSYARDGGRWRFARRRVRYHYALPWAELPQALTDEFPVRWPGARPMPADEMDGGR</sequence>
<dbReference type="Gene3D" id="3.10.450.50">
    <property type="match status" value="1"/>
</dbReference>